<keyword evidence="1" id="KW-0472">Membrane</keyword>
<protein>
    <submittedName>
        <fullName evidence="3">VanZ like family protein</fullName>
    </submittedName>
</protein>
<gene>
    <name evidence="3" type="ORF">Ga0061079_102203</name>
</gene>
<evidence type="ECO:0000313" key="3">
    <source>
        <dbReference type="EMBL" id="CVK15652.1"/>
    </source>
</evidence>
<evidence type="ECO:0000313" key="4">
    <source>
        <dbReference type="Proteomes" id="UP000182761"/>
    </source>
</evidence>
<feature type="transmembrane region" description="Helical" evidence="1">
    <location>
        <begin position="52"/>
        <end position="69"/>
    </location>
</feature>
<dbReference type="PANTHER" id="PTHR28008">
    <property type="entry name" value="DOMAIN PROTEIN, PUTATIVE (AFU_ORTHOLOGUE AFUA_3G10980)-RELATED"/>
    <property type="match status" value="1"/>
</dbReference>
<dbReference type="STRING" id="1586267.GCA_001418685_00482"/>
<dbReference type="EMBL" id="FCOR01000002">
    <property type="protein sequence ID" value="CVK15652.1"/>
    <property type="molecule type" value="Genomic_DNA"/>
</dbReference>
<keyword evidence="4" id="KW-1185">Reference proteome</keyword>
<name>A0A0X3AMQ6_9FLAO</name>
<reference evidence="3 4" key="1">
    <citation type="submission" date="2016-01" db="EMBL/GenBank/DDBJ databases">
        <authorList>
            <person name="McClelland M."/>
            <person name="Jain A."/>
            <person name="Saraogi P."/>
            <person name="Mendelson R."/>
            <person name="Westerman R."/>
            <person name="SanMiguel P."/>
            <person name="Csonka L."/>
        </authorList>
    </citation>
    <scope>NUCLEOTIDE SEQUENCE [LARGE SCALE GENOMIC DNA]</scope>
    <source>
        <strain evidence="3 4">R-53146</strain>
    </source>
</reference>
<keyword evidence="1" id="KW-1133">Transmembrane helix</keyword>
<feature type="transmembrane region" description="Helical" evidence="1">
    <location>
        <begin position="16"/>
        <end position="32"/>
    </location>
</feature>
<accession>A0A0X3AMQ6</accession>
<dbReference type="InterPro" id="IPR006976">
    <property type="entry name" value="VanZ-like"/>
</dbReference>
<keyword evidence="1" id="KW-0812">Transmembrane</keyword>
<evidence type="ECO:0000256" key="1">
    <source>
        <dbReference type="SAM" id="Phobius"/>
    </source>
</evidence>
<dbReference type="NCBIfam" id="NF037970">
    <property type="entry name" value="vanZ_1"/>
    <property type="match status" value="1"/>
</dbReference>
<sequence length="127" mass="14985">MLKNIKNWLIKHYKKIRIILFLYFSLLTWLLLRAPQGNKKLLKYFPLFNDKLIHTITFLGLAFLAKMSFPKKNQFQIICIGTCYGILIEFLQEYMKLGRTFEFFDMVADCVGCIIGSYIAKKITMNL</sequence>
<proteinExistence type="predicted"/>
<evidence type="ECO:0000259" key="2">
    <source>
        <dbReference type="Pfam" id="PF04892"/>
    </source>
</evidence>
<dbReference type="AlphaFoldDB" id="A0A0X3AMQ6"/>
<dbReference type="PANTHER" id="PTHR28008:SF1">
    <property type="entry name" value="DOMAIN PROTEIN, PUTATIVE (AFU_ORTHOLOGUE AFUA_3G10980)-RELATED"/>
    <property type="match status" value="1"/>
</dbReference>
<dbReference type="OrthoDB" id="1270731at2"/>
<dbReference type="Pfam" id="PF04892">
    <property type="entry name" value="VanZ"/>
    <property type="match status" value="1"/>
</dbReference>
<dbReference type="RefSeq" id="WP_055424878.1">
    <property type="nucleotide sequence ID" value="NZ_FCOR01000002.1"/>
</dbReference>
<dbReference type="Proteomes" id="UP000182761">
    <property type="component" value="Unassembled WGS sequence"/>
</dbReference>
<organism evidence="3 4">
    <name type="scientific">Apibacter mensalis</name>
    <dbReference type="NCBI Taxonomy" id="1586267"/>
    <lineage>
        <taxon>Bacteria</taxon>
        <taxon>Pseudomonadati</taxon>
        <taxon>Bacteroidota</taxon>
        <taxon>Flavobacteriia</taxon>
        <taxon>Flavobacteriales</taxon>
        <taxon>Weeksellaceae</taxon>
        <taxon>Apibacter</taxon>
    </lineage>
</organism>
<feature type="domain" description="VanZ-like" evidence="2">
    <location>
        <begin position="49"/>
        <end position="121"/>
    </location>
</feature>